<keyword evidence="5" id="KW-1185">Reference proteome</keyword>
<name>A0A0G4IHA2_PLABS</name>
<organism evidence="3 5">
    <name type="scientific">Plasmodiophora brassicae</name>
    <name type="common">Clubroot disease agent</name>
    <dbReference type="NCBI Taxonomy" id="37360"/>
    <lineage>
        <taxon>Eukaryota</taxon>
        <taxon>Sar</taxon>
        <taxon>Rhizaria</taxon>
        <taxon>Endomyxa</taxon>
        <taxon>Phytomyxea</taxon>
        <taxon>Plasmodiophorida</taxon>
        <taxon>Plasmodiophoridae</taxon>
        <taxon>Plasmodiophora</taxon>
    </lineage>
</organism>
<feature type="domain" description="Ubiquitin-like" evidence="2">
    <location>
        <begin position="6"/>
        <end position="75"/>
    </location>
</feature>
<dbReference type="InterPro" id="IPR029071">
    <property type="entry name" value="Ubiquitin-like_domsf"/>
</dbReference>
<dbReference type="Proteomes" id="UP000039324">
    <property type="component" value="Unassembled WGS sequence"/>
</dbReference>
<dbReference type="EMBL" id="OVEO01000006">
    <property type="protein sequence ID" value="SPQ96856.1"/>
    <property type="molecule type" value="Genomic_DNA"/>
</dbReference>
<dbReference type="SMART" id="SM00213">
    <property type="entry name" value="UBQ"/>
    <property type="match status" value="1"/>
</dbReference>
<dbReference type="Pfam" id="PF00240">
    <property type="entry name" value="ubiquitin"/>
    <property type="match status" value="1"/>
</dbReference>
<feature type="transmembrane region" description="Helical" evidence="1">
    <location>
        <begin position="97"/>
        <end position="118"/>
    </location>
</feature>
<evidence type="ECO:0000313" key="5">
    <source>
        <dbReference type="Proteomes" id="UP000039324"/>
    </source>
</evidence>
<evidence type="ECO:0000259" key="2">
    <source>
        <dbReference type="PROSITE" id="PS50053"/>
    </source>
</evidence>
<keyword evidence="4" id="KW-0496">Mitochondrion</keyword>
<keyword evidence="1" id="KW-0472">Membrane</keyword>
<dbReference type="Proteomes" id="UP000290189">
    <property type="component" value="Unassembled WGS sequence"/>
</dbReference>
<feature type="transmembrane region" description="Helical" evidence="1">
    <location>
        <begin position="130"/>
        <end position="150"/>
    </location>
</feature>
<dbReference type="EMBL" id="CDSF01000001">
    <property type="protein sequence ID" value="CEO94510.1"/>
    <property type="molecule type" value="Genomic_DNA"/>
</dbReference>
<reference evidence="4 6" key="2">
    <citation type="submission" date="2018-03" db="EMBL/GenBank/DDBJ databases">
        <authorList>
            <person name="Fogelqvist J."/>
        </authorList>
    </citation>
    <scope>NUCLEOTIDE SEQUENCE [LARGE SCALE GENOMIC DNA]</scope>
</reference>
<dbReference type="SUPFAM" id="SSF54236">
    <property type="entry name" value="Ubiquitin-like"/>
    <property type="match status" value="1"/>
</dbReference>
<dbReference type="OrthoDB" id="1679758at2759"/>
<evidence type="ECO:0000313" key="3">
    <source>
        <dbReference type="EMBL" id="CEO94510.1"/>
    </source>
</evidence>
<proteinExistence type="predicted"/>
<reference evidence="3 5" key="1">
    <citation type="submission" date="2015-02" db="EMBL/GenBank/DDBJ databases">
        <authorList>
            <person name="Chooi Y.-H."/>
        </authorList>
    </citation>
    <scope>NUCLEOTIDE SEQUENCE [LARGE SCALE GENOMIC DNA]</scope>
    <source>
        <strain evidence="3">E3</strain>
    </source>
</reference>
<dbReference type="AlphaFoldDB" id="A0A0G4IHA2"/>
<dbReference type="PROSITE" id="PS50053">
    <property type="entry name" value="UBIQUITIN_2"/>
    <property type="match status" value="1"/>
</dbReference>
<evidence type="ECO:0000256" key="1">
    <source>
        <dbReference type="SAM" id="Phobius"/>
    </source>
</evidence>
<gene>
    <name evidence="3" type="ORF">PBRA_000295</name>
    <name evidence="4" type="ORF">PLBR_LOCUS4071</name>
</gene>
<accession>A0A0G4IHA2</accession>
<geneLocation type="mitochondrion" evidence="4"/>
<keyword evidence="1" id="KW-1133">Transmembrane helix</keyword>
<sequence length="167" mass="17613">MTGEDATFEVRIVGPGLDPRSLRVHSRTTVLEVKRGAFGAEVAAGRRVTLVCQGQRLHDDRTLTSYGIASGVTLHCSIASVVEASQDARSADDGHSWAPTLLAVVLLLANMTVIYIAAHHHHGILFTRAATGLLALLSAIVIPGAVYVIVTNRVACNNAPAAHPHAQ</sequence>
<keyword evidence="1" id="KW-0812">Transmembrane</keyword>
<evidence type="ECO:0000313" key="6">
    <source>
        <dbReference type="Proteomes" id="UP000290189"/>
    </source>
</evidence>
<dbReference type="Gene3D" id="3.10.20.90">
    <property type="entry name" value="Phosphatidylinositol 3-kinase Catalytic Subunit, Chain A, domain 1"/>
    <property type="match status" value="1"/>
</dbReference>
<protein>
    <recommendedName>
        <fullName evidence="2">Ubiquitin-like domain-containing protein</fullName>
    </recommendedName>
</protein>
<evidence type="ECO:0000313" key="4">
    <source>
        <dbReference type="EMBL" id="SPQ96856.1"/>
    </source>
</evidence>
<dbReference type="InterPro" id="IPR000626">
    <property type="entry name" value="Ubiquitin-like_dom"/>
</dbReference>